<evidence type="ECO:0000313" key="3">
    <source>
        <dbReference type="EMBL" id="SVB31481.1"/>
    </source>
</evidence>
<dbReference type="GO" id="GO:0005886">
    <property type="term" value="C:plasma membrane"/>
    <property type="evidence" value="ECO:0007669"/>
    <property type="project" value="TreeGrafter"/>
</dbReference>
<protein>
    <recommendedName>
        <fullName evidence="2">VTT domain-containing protein</fullName>
    </recommendedName>
</protein>
<feature type="transmembrane region" description="Helical" evidence="1">
    <location>
        <begin position="54"/>
        <end position="75"/>
    </location>
</feature>
<proteinExistence type="predicted"/>
<gene>
    <name evidence="3" type="ORF">METZ01_LOCUS184335</name>
</gene>
<dbReference type="PANTHER" id="PTHR42709:SF11">
    <property type="entry name" value="DEDA FAMILY PROTEIN"/>
    <property type="match status" value="1"/>
</dbReference>
<dbReference type="AlphaFoldDB" id="A0A382D187"/>
<accession>A0A382D187</accession>
<feature type="domain" description="VTT" evidence="2">
    <location>
        <begin position="38"/>
        <end position="144"/>
    </location>
</feature>
<dbReference type="InterPro" id="IPR032816">
    <property type="entry name" value="VTT_dom"/>
</dbReference>
<keyword evidence="1" id="KW-0472">Membrane</keyword>
<name>A0A382D187_9ZZZZ</name>
<sequence length="200" mass="21981">MDFFDGLTTWFAGFAGSEWAVIVLAVATFLESIFSPIPPDPLLIPMSVLRPDMAIWYGLVATLASLLGALVGHWLGARFGRPILSRFASDSKIDLAESLFDRYGAWALLAAAVTPIPYKVFAILAGVLKFNRKRFLIVSLIGRGARFIGLGILLFLFGEQIQHFIEQNIQKLSLFGLAAVVVSCVCVWMLVKFRSRLGVS</sequence>
<dbReference type="InterPro" id="IPR051311">
    <property type="entry name" value="DedA_domain"/>
</dbReference>
<reference evidence="3" key="1">
    <citation type="submission" date="2018-05" db="EMBL/GenBank/DDBJ databases">
        <authorList>
            <person name="Lanie J.A."/>
            <person name="Ng W.-L."/>
            <person name="Kazmierczak K.M."/>
            <person name="Andrzejewski T.M."/>
            <person name="Davidsen T.M."/>
            <person name="Wayne K.J."/>
            <person name="Tettelin H."/>
            <person name="Glass J.I."/>
            <person name="Rusch D."/>
            <person name="Podicherti R."/>
            <person name="Tsui H.-C.T."/>
            <person name="Winkler M.E."/>
        </authorList>
    </citation>
    <scope>NUCLEOTIDE SEQUENCE</scope>
</reference>
<feature type="transmembrane region" description="Helical" evidence="1">
    <location>
        <begin position="105"/>
        <end position="128"/>
    </location>
</feature>
<feature type="transmembrane region" description="Helical" evidence="1">
    <location>
        <begin position="12"/>
        <end position="34"/>
    </location>
</feature>
<dbReference type="EMBL" id="UINC01036866">
    <property type="protein sequence ID" value="SVB31481.1"/>
    <property type="molecule type" value="Genomic_DNA"/>
</dbReference>
<organism evidence="3">
    <name type="scientific">marine metagenome</name>
    <dbReference type="NCBI Taxonomy" id="408172"/>
    <lineage>
        <taxon>unclassified sequences</taxon>
        <taxon>metagenomes</taxon>
        <taxon>ecological metagenomes</taxon>
    </lineage>
</organism>
<feature type="transmembrane region" description="Helical" evidence="1">
    <location>
        <begin position="169"/>
        <end position="191"/>
    </location>
</feature>
<keyword evidence="1" id="KW-1133">Transmembrane helix</keyword>
<keyword evidence="1" id="KW-0812">Transmembrane</keyword>
<feature type="transmembrane region" description="Helical" evidence="1">
    <location>
        <begin position="135"/>
        <end position="157"/>
    </location>
</feature>
<dbReference type="Pfam" id="PF09335">
    <property type="entry name" value="VTT_dom"/>
    <property type="match status" value="1"/>
</dbReference>
<evidence type="ECO:0000256" key="1">
    <source>
        <dbReference type="SAM" id="Phobius"/>
    </source>
</evidence>
<dbReference type="PANTHER" id="PTHR42709">
    <property type="entry name" value="ALKALINE PHOSPHATASE LIKE PROTEIN"/>
    <property type="match status" value="1"/>
</dbReference>
<evidence type="ECO:0000259" key="2">
    <source>
        <dbReference type="Pfam" id="PF09335"/>
    </source>
</evidence>